<dbReference type="GO" id="GO:0005829">
    <property type="term" value="C:cytosol"/>
    <property type="evidence" value="ECO:0007669"/>
    <property type="project" value="TreeGrafter"/>
</dbReference>
<dbReference type="GO" id="GO:0032993">
    <property type="term" value="C:protein-DNA complex"/>
    <property type="evidence" value="ECO:0007669"/>
    <property type="project" value="TreeGrafter"/>
</dbReference>
<dbReference type="GO" id="GO:0000976">
    <property type="term" value="F:transcription cis-regulatory region binding"/>
    <property type="evidence" value="ECO:0007669"/>
    <property type="project" value="TreeGrafter"/>
</dbReference>
<dbReference type="KEGG" id="pfer:IRI77_11905"/>
<evidence type="ECO:0000256" key="2">
    <source>
        <dbReference type="PROSITE-ProRule" id="PRU00169"/>
    </source>
</evidence>
<dbReference type="Proteomes" id="UP000593892">
    <property type="component" value="Chromosome"/>
</dbReference>
<evidence type="ECO:0000259" key="4">
    <source>
        <dbReference type="PROSITE" id="PS50930"/>
    </source>
</evidence>
<keyword evidence="2" id="KW-0597">Phosphoprotein</keyword>
<keyword evidence="1" id="KW-0238">DNA-binding</keyword>
<dbReference type="EMBL" id="CP063849">
    <property type="protein sequence ID" value="QOY90616.1"/>
    <property type="molecule type" value="Genomic_DNA"/>
</dbReference>
<dbReference type="SMART" id="SM00850">
    <property type="entry name" value="LytTR"/>
    <property type="match status" value="1"/>
</dbReference>
<reference evidence="5 6" key="1">
    <citation type="submission" date="2020-10" db="EMBL/GenBank/DDBJ databases">
        <title>Complete genome sequence of Paludibaculum fermentans P105T, a facultatively anaerobic acidobacterium capable of dissimilatory Fe(III) reduction.</title>
        <authorList>
            <person name="Dedysh S.N."/>
            <person name="Beletsky A.V."/>
            <person name="Kulichevskaya I.S."/>
            <person name="Mardanov A.V."/>
            <person name="Ravin N.V."/>
        </authorList>
    </citation>
    <scope>NUCLEOTIDE SEQUENCE [LARGE SCALE GENOMIC DNA]</scope>
    <source>
        <strain evidence="5 6">P105</strain>
    </source>
</reference>
<dbReference type="Gene3D" id="2.40.50.40">
    <property type="match status" value="1"/>
</dbReference>
<dbReference type="Pfam" id="PF04397">
    <property type="entry name" value="LytTR"/>
    <property type="match status" value="1"/>
</dbReference>
<dbReference type="SUPFAM" id="SSF52172">
    <property type="entry name" value="CheY-like"/>
    <property type="match status" value="1"/>
</dbReference>
<dbReference type="SMART" id="SM00448">
    <property type="entry name" value="REC"/>
    <property type="match status" value="1"/>
</dbReference>
<feature type="domain" description="HTH LytTR-type" evidence="4">
    <location>
        <begin position="164"/>
        <end position="271"/>
    </location>
</feature>
<dbReference type="PANTHER" id="PTHR48111:SF69">
    <property type="entry name" value="RESPONSE REGULATOR RECEIVER"/>
    <property type="match status" value="1"/>
</dbReference>
<dbReference type="Gene3D" id="2.20.25.10">
    <property type="match status" value="1"/>
</dbReference>
<dbReference type="InterPro" id="IPR001789">
    <property type="entry name" value="Sig_transdc_resp-reg_receiver"/>
</dbReference>
<dbReference type="PROSITE" id="PS50110">
    <property type="entry name" value="RESPONSE_REGULATORY"/>
    <property type="match status" value="1"/>
</dbReference>
<proteinExistence type="predicted"/>
<feature type="modified residue" description="4-aspartylphosphate" evidence="2">
    <location>
        <position position="70"/>
    </location>
</feature>
<dbReference type="PANTHER" id="PTHR48111">
    <property type="entry name" value="REGULATOR OF RPOS"/>
    <property type="match status" value="1"/>
</dbReference>
<keyword evidence="6" id="KW-1185">Reference proteome</keyword>
<gene>
    <name evidence="5" type="ORF">IRI77_11905</name>
</gene>
<dbReference type="Pfam" id="PF00072">
    <property type="entry name" value="Response_reg"/>
    <property type="match status" value="1"/>
</dbReference>
<evidence type="ECO:0000313" key="6">
    <source>
        <dbReference type="Proteomes" id="UP000593892"/>
    </source>
</evidence>
<dbReference type="RefSeq" id="WP_194452276.1">
    <property type="nucleotide sequence ID" value="NZ_CP063849.1"/>
</dbReference>
<protein>
    <submittedName>
        <fullName evidence="5">Response regulator transcription factor</fullName>
    </submittedName>
</protein>
<organism evidence="5 6">
    <name type="scientific">Paludibaculum fermentans</name>
    <dbReference type="NCBI Taxonomy" id="1473598"/>
    <lineage>
        <taxon>Bacteria</taxon>
        <taxon>Pseudomonadati</taxon>
        <taxon>Acidobacteriota</taxon>
        <taxon>Terriglobia</taxon>
        <taxon>Bryobacterales</taxon>
        <taxon>Bryobacteraceae</taxon>
        <taxon>Paludibaculum</taxon>
    </lineage>
</organism>
<dbReference type="GO" id="GO:0006355">
    <property type="term" value="P:regulation of DNA-templated transcription"/>
    <property type="evidence" value="ECO:0007669"/>
    <property type="project" value="TreeGrafter"/>
</dbReference>
<sequence>MAGPVSFKPPAGRSGTAIPTVLADDEALALDELAFLLREFPEIEIVGTARNGIEAVQCIEECEPDLVFLDVQMPGLDGLGVIHKLKVDKAPMPAFVLCTAYEQYALEAFRLEAMDYLLKPVDRDRLAQTVERVKRSLLEPELAITSATVNTGTAASGPVARAKLLVKANGRNLIVDASDLIYATIEDGLITVVTTAVEGQTNYKTIEELQSSLDPATFWRAHRGYVVNINHIREVIPWFKSSYQLRMDDKKGTEIPVSRVQTKRLRELFKL</sequence>
<dbReference type="InterPro" id="IPR011006">
    <property type="entry name" value="CheY-like_superfamily"/>
</dbReference>
<dbReference type="InterPro" id="IPR007492">
    <property type="entry name" value="LytTR_DNA-bd_dom"/>
</dbReference>
<dbReference type="GO" id="GO:0000156">
    <property type="term" value="F:phosphorelay response regulator activity"/>
    <property type="evidence" value="ECO:0007669"/>
    <property type="project" value="TreeGrafter"/>
</dbReference>
<evidence type="ECO:0000313" key="5">
    <source>
        <dbReference type="EMBL" id="QOY90616.1"/>
    </source>
</evidence>
<evidence type="ECO:0000259" key="3">
    <source>
        <dbReference type="PROSITE" id="PS50110"/>
    </source>
</evidence>
<dbReference type="AlphaFoldDB" id="A0A7S7NVL4"/>
<dbReference type="Gene3D" id="3.40.50.2300">
    <property type="match status" value="1"/>
</dbReference>
<accession>A0A7S7NVL4</accession>
<dbReference type="PROSITE" id="PS50930">
    <property type="entry name" value="HTH_LYTTR"/>
    <property type="match status" value="1"/>
</dbReference>
<evidence type="ECO:0000256" key="1">
    <source>
        <dbReference type="ARBA" id="ARBA00023125"/>
    </source>
</evidence>
<feature type="domain" description="Response regulatory" evidence="3">
    <location>
        <begin position="19"/>
        <end position="134"/>
    </location>
</feature>
<dbReference type="InterPro" id="IPR039420">
    <property type="entry name" value="WalR-like"/>
</dbReference>
<name>A0A7S7NVL4_PALFE</name>